<dbReference type="InterPro" id="IPR019546">
    <property type="entry name" value="TAT_signal_bac_arc"/>
</dbReference>
<dbReference type="NCBIfam" id="TIGR01409">
    <property type="entry name" value="TAT_signal_seq"/>
    <property type="match status" value="1"/>
</dbReference>
<keyword evidence="7" id="KW-0472">Membrane</keyword>
<dbReference type="Pfam" id="PF00355">
    <property type="entry name" value="Rieske"/>
    <property type="match status" value="1"/>
</dbReference>
<keyword evidence="4" id="KW-0411">Iron-sulfur</keyword>
<keyword evidence="7" id="KW-1133">Transmembrane helix</keyword>
<dbReference type="RefSeq" id="WP_014960813.1">
    <property type="nucleotide sequence ID" value="NZ_CP007243.1"/>
</dbReference>
<evidence type="ECO:0000259" key="8">
    <source>
        <dbReference type="PROSITE" id="PS51296"/>
    </source>
</evidence>
<keyword evidence="2" id="KW-0479">Metal-binding</keyword>
<dbReference type="PANTHER" id="PTHR10134">
    <property type="entry name" value="CYTOCHROME B-C1 COMPLEX SUBUNIT RIESKE, MITOCHONDRIAL"/>
    <property type="match status" value="1"/>
</dbReference>
<comment type="cofactor">
    <cofactor evidence="6">
        <name>[2Fe-2S] cluster</name>
        <dbReference type="ChEBI" id="CHEBI:190135"/>
    </cofactor>
</comment>
<evidence type="ECO:0000313" key="10">
    <source>
        <dbReference type="Proteomes" id="UP000027059"/>
    </source>
</evidence>
<reference evidence="10" key="1">
    <citation type="submission" date="2014-02" db="EMBL/GenBank/DDBJ databases">
        <title>Complete genome sequence and comparative genomic analysis of the nitrogen-fixing bacterium Leptospirillum ferriphilum YSK.</title>
        <authorList>
            <person name="Guo X."/>
            <person name="Yin H."/>
            <person name="Liang Y."/>
            <person name="Hu Q."/>
            <person name="Ma L."/>
            <person name="Xiao Y."/>
            <person name="Zhang X."/>
            <person name="Qiu G."/>
            <person name="Liu X."/>
        </authorList>
    </citation>
    <scope>NUCLEOTIDE SEQUENCE [LARGE SCALE GENOMIC DNA]</scope>
    <source>
        <strain evidence="10">YSK</strain>
    </source>
</reference>
<dbReference type="GO" id="GO:0051537">
    <property type="term" value="F:2 iron, 2 sulfur cluster binding"/>
    <property type="evidence" value="ECO:0007669"/>
    <property type="project" value="UniProtKB-KW"/>
</dbReference>
<evidence type="ECO:0000313" key="9">
    <source>
        <dbReference type="EMBL" id="AIA30350.1"/>
    </source>
</evidence>
<dbReference type="KEGG" id="lfp:Y981_04910"/>
<dbReference type="Gene3D" id="2.102.10.10">
    <property type="entry name" value="Rieske [2Fe-2S] iron-sulphur domain"/>
    <property type="match status" value="1"/>
</dbReference>
<dbReference type="AlphaFoldDB" id="A0A059XTH2"/>
<dbReference type="InterPro" id="IPR014349">
    <property type="entry name" value="Rieske_Fe-S_prot"/>
</dbReference>
<evidence type="ECO:0000256" key="1">
    <source>
        <dbReference type="ARBA" id="ARBA00022714"/>
    </source>
</evidence>
<keyword evidence="7" id="KW-0812">Transmembrane</keyword>
<dbReference type="Proteomes" id="UP000027059">
    <property type="component" value="Chromosome"/>
</dbReference>
<accession>A0A059XTH2</accession>
<dbReference type="HOGENOM" id="CLU_899534_0_0_0"/>
<evidence type="ECO:0000256" key="5">
    <source>
        <dbReference type="ARBA" id="ARBA00023157"/>
    </source>
</evidence>
<dbReference type="PROSITE" id="PS51296">
    <property type="entry name" value="RIESKE"/>
    <property type="match status" value="1"/>
</dbReference>
<keyword evidence="5" id="KW-1015">Disulfide bond</keyword>
<feature type="transmembrane region" description="Helical" evidence="7">
    <location>
        <begin position="129"/>
        <end position="149"/>
    </location>
</feature>
<name>A0A059XTH2_9BACT</name>
<dbReference type="OrthoDB" id="9767869at2"/>
<organism evidence="9 10">
    <name type="scientific">Leptospirillum ferriphilum YSK</name>
    <dbReference type="NCBI Taxonomy" id="1441628"/>
    <lineage>
        <taxon>Bacteria</taxon>
        <taxon>Pseudomonadati</taxon>
        <taxon>Nitrospirota</taxon>
        <taxon>Nitrospiria</taxon>
        <taxon>Nitrospirales</taxon>
        <taxon>Nitrospiraceae</taxon>
        <taxon>Leptospirillum</taxon>
    </lineage>
</organism>
<dbReference type="SUPFAM" id="SSF50022">
    <property type="entry name" value="ISP domain"/>
    <property type="match status" value="1"/>
</dbReference>
<evidence type="ECO:0000256" key="7">
    <source>
        <dbReference type="SAM" id="Phobius"/>
    </source>
</evidence>
<dbReference type="CDD" id="cd03467">
    <property type="entry name" value="Rieske"/>
    <property type="match status" value="1"/>
</dbReference>
<reference evidence="9 10" key="2">
    <citation type="journal article" date="2015" name="Biomed. Res. Int.">
        <title>Effects of Arsenite Resistance on the Growth and Functional Gene Expression of Leptospirillum ferriphilum and Acidithiobacillus thiooxidans in Pure Culture and Coculture.</title>
        <authorList>
            <person name="Jiang H."/>
            <person name="Liang Y."/>
            <person name="Yin H."/>
            <person name="Xiao Y."/>
            <person name="Guo X."/>
            <person name="Xu Y."/>
            <person name="Hu Q."/>
            <person name="Liu H."/>
            <person name="Liu X."/>
        </authorList>
    </citation>
    <scope>NUCLEOTIDE SEQUENCE [LARGE SCALE GENOMIC DNA]</scope>
    <source>
        <strain evidence="9 10">YSK</strain>
    </source>
</reference>
<evidence type="ECO:0000256" key="4">
    <source>
        <dbReference type="ARBA" id="ARBA00023014"/>
    </source>
</evidence>
<keyword evidence="1" id="KW-0001">2Fe-2S</keyword>
<evidence type="ECO:0000256" key="2">
    <source>
        <dbReference type="ARBA" id="ARBA00022723"/>
    </source>
</evidence>
<dbReference type="GO" id="GO:0046872">
    <property type="term" value="F:metal ion binding"/>
    <property type="evidence" value="ECO:0007669"/>
    <property type="project" value="UniProtKB-KW"/>
</dbReference>
<gene>
    <name evidence="9" type="ORF">Y981_04910</name>
</gene>
<dbReference type="InterPro" id="IPR017941">
    <property type="entry name" value="Rieske_2Fe-2S"/>
</dbReference>
<dbReference type="EMBL" id="CP007243">
    <property type="protein sequence ID" value="AIA30350.1"/>
    <property type="molecule type" value="Genomic_DNA"/>
</dbReference>
<proteinExistence type="predicted"/>
<dbReference type="Gene3D" id="2.30.30.240">
    <property type="entry name" value="PRC-barrel domain"/>
    <property type="match status" value="1"/>
</dbReference>
<keyword evidence="10" id="KW-1185">Reference proteome</keyword>
<dbReference type="PRINTS" id="PR00162">
    <property type="entry name" value="RIESKE"/>
</dbReference>
<dbReference type="GO" id="GO:0016020">
    <property type="term" value="C:membrane"/>
    <property type="evidence" value="ECO:0007669"/>
    <property type="project" value="InterPro"/>
</dbReference>
<evidence type="ECO:0000256" key="6">
    <source>
        <dbReference type="ARBA" id="ARBA00034078"/>
    </source>
</evidence>
<sequence length="309" mass="34682">MRQEVTFRMGIPVQNASGQVIGTLEKLVFLETEKKITEIVVRDLSGLKRVPLSWVREISEHVLVLNHPGHLEDLPVFDISQFEEVPTWFYPPGYRLELGSLLTLKPCDERFLGEEEALSRRDFMARSTVLVATLIGISLVVPIGGYVLAAAKTKLSDHWTTLTVRIDQLPMDEPVSHTFNAMSVSGWMRVPVVRTVWLIRHSGAADPMSRSEDLVLGLDSPLEKKDSSPLLTVLSPICPHLGCSPQWFSDKKLFICPCHHSIYELNGKRIGGPAPRPMDQLPVRIKKSGEISILYEEFQVGTPQKIRLS</sequence>
<protein>
    <submittedName>
        <fullName evidence="9">Rieske ironsulfur family protein</fullName>
    </submittedName>
</protein>
<evidence type="ECO:0000256" key="3">
    <source>
        <dbReference type="ARBA" id="ARBA00023004"/>
    </source>
</evidence>
<feature type="domain" description="Rieske" evidence="8">
    <location>
        <begin position="197"/>
        <end position="292"/>
    </location>
</feature>
<dbReference type="InterPro" id="IPR005805">
    <property type="entry name" value="Rieske_Fe-S_prot_C"/>
</dbReference>
<dbReference type="InterPro" id="IPR036922">
    <property type="entry name" value="Rieske_2Fe-2S_sf"/>
</dbReference>
<keyword evidence="3" id="KW-0408">Iron</keyword>